<evidence type="ECO:0000313" key="2">
    <source>
        <dbReference type="Proteomes" id="UP000000784"/>
    </source>
</evidence>
<dbReference type="HOGENOM" id="CLU_052788_0_0_4"/>
<dbReference type="InterPro" id="IPR043733">
    <property type="entry name" value="DUF5677"/>
</dbReference>
<proteinExistence type="predicted"/>
<evidence type="ECO:0000313" key="1">
    <source>
        <dbReference type="EMBL" id="ABX36316.1"/>
    </source>
</evidence>
<reference evidence="1 2" key="1">
    <citation type="journal article" date="2004" name="Appl. Environ. Microbiol.">
        <title>Mineralization of individual congeners of linear alkylbenzenesulfonate by defined pairs of heterotrophic bacteria.</title>
        <authorList>
            <person name="Schleheck D."/>
            <person name="Knepper T.P."/>
            <person name="Fischer K."/>
            <person name="Cook A.M."/>
        </authorList>
    </citation>
    <scope>NUCLEOTIDE SEQUENCE [LARGE SCALE GENOMIC DNA]</scope>
    <source>
        <strain evidence="2">DSM 14801 / SPH-1</strain>
    </source>
</reference>
<dbReference type="RefSeq" id="WP_012205512.1">
    <property type="nucleotide sequence ID" value="NC_010002.1"/>
</dbReference>
<name>A9C054_DELAS</name>
<gene>
    <name evidence="1" type="ordered locus">Daci_3684</name>
</gene>
<dbReference type="Proteomes" id="UP000000784">
    <property type="component" value="Chromosome"/>
</dbReference>
<protein>
    <submittedName>
        <fullName evidence="1">Uncharacterized protein</fullName>
    </submittedName>
</protein>
<keyword evidence="2" id="KW-1185">Reference proteome</keyword>
<reference evidence="2" key="2">
    <citation type="submission" date="2007-11" db="EMBL/GenBank/DDBJ databases">
        <title>Complete sequence of Delftia acidovorans DSM 14801 / SPH-1.</title>
        <authorList>
            <person name="Copeland A."/>
            <person name="Lucas S."/>
            <person name="Lapidus A."/>
            <person name="Barry K."/>
            <person name="Glavina del Rio T."/>
            <person name="Dalin E."/>
            <person name="Tice H."/>
            <person name="Pitluck S."/>
            <person name="Lowry S."/>
            <person name="Clum A."/>
            <person name="Schmutz J."/>
            <person name="Larimer F."/>
            <person name="Land M."/>
            <person name="Hauser L."/>
            <person name="Kyrpides N."/>
            <person name="Kim E."/>
            <person name="Schleheck D."/>
            <person name="Richardson P."/>
        </authorList>
    </citation>
    <scope>NUCLEOTIDE SEQUENCE [LARGE SCALE GENOMIC DNA]</scope>
    <source>
        <strain evidence="2">DSM 14801 / SPH-1</strain>
    </source>
</reference>
<dbReference type="eggNOG" id="ENOG502ZAJK">
    <property type="taxonomic scope" value="Bacteria"/>
</dbReference>
<accession>A9C054</accession>
<dbReference type="AlphaFoldDB" id="A9C054"/>
<sequence>MNNLHKIIIDATKDIPIAFLKKMLREKITNAGKIPDEEMINKLVDHIREKNSGTFQWGDSADGPEENISISFSKEDIDELDKKTRNFIKENLPEIIVKTAEDSAKLTLATLNKNWIEQYTNEKIEKYAFEQRLELRWGNAFKKFRMLLTISREIGVEKYEKFIKSNAKKNRYKNEVIHQLYGRACRTMSEIERLLSGGYADGALARWRTLHEIYIISEIISSGNDDLAERYLAHEIVENRRAHKVYEESHKHLSNSSSHAKHAKIIEKEYLEATKKYGQDFKNEYGWASALSNKSSPNFTDLEKLAGQSRMRSHYKLASYMVHASVKGIRLNLGLLRQEEFILTGASNAGLEEAGTNSILTMGKMAMTLFHTRPNFDELIKINIINIMVSQGISEFIKARKKLIAEENSLYINQ</sequence>
<dbReference type="GeneID" id="43131545"/>
<organism evidence="1 2">
    <name type="scientific">Delftia acidovorans (strain DSM 14801 / SPH-1)</name>
    <dbReference type="NCBI Taxonomy" id="398578"/>
    <lineage>
        <taxon>Bacteria</taxon>
        <taxon>Pseudomonadati</taxon>
        <taxon>Pseudomonadota</taxon>
        <taxon>Betaproteobacteria</taxon>
        <taxon>Burkholderiales</taxon>
        <taxon>Comamonadaceae</taxon>
        <taxon>Delftia</taxon>
    </lineage>
</organism>
<dbReference type="KEGG" id="dac:Daci_3684"/>
<dbReference type="Pfam" id="PF18928">
    <property type="entry name" value="DUF5677"/>
    <property type="match status" value="1"/>
</dbReference>
<dbReference type="EMBL" id="CP000884">
    <property type="protein sequence ID" value="ABX36316.1"/>
    <property type="molecule type" value="Genomic_DNA"/>
</dbReference>